<comment type="similarity">
    <text evidence="2">Belongs to the glycosyl hydrolase 35 family.</text>
</comment>
<evidence type="ECO:0000313" key="6">
    <source>
        <dbReference type="Proteomes" id="UP001420932"/>
    </source>
</evidence>
<dbReference type="Gene3D" id="3.20.20.80">
    <property type="entry name" value="Glycosidases"/>
    <property type="match status" value="1"/>
</dbReference>
<proteinExistence type="inferred from homology"/>
<dbReference type="GO" id="GO:0004565">
    <property type="term" value="F:beta-galactosidase activity"/>
    <property type="evidence" value="ECO:0007669"/>
    <property type="project" value="UniProtKB-EC"/>
</dbReference>
<feature type="domain" description="Glycoside hydrolase 35 catalytic" evidence="4">
    <location>
        <begin position="99"/>
        <end position="159"/>
    </location>
</feature>
<sequence length="263" mass="29273">MVGSFISKVGIMLMNMESSRSHCAYIFTVQQESVRDTSWKGDSYGLVWIEKIEKTGAEGKILEKAKTIIKSLSAPGNSFSRFDWDSARCSCSQRDRRREIINAQIQNEYGNVNSAYGAAVKPYIKWPASMATSLDTGVPWVMCQQSDAPDPIHTASDSPAGKSTYSLIREPGELVKIKYTDVPLLYYTEILSMPDGLATEFKNSVAIPSLIFQEYMHESQMESETEIRIPSLISLLIRNGIRDGIRNGNIISVSDSVFDSISD</sequence>
<comment type="catalytic activity">
    <reaction evidence="1">
        <text>Hydrolysis of terminal non-reducing beta-D-galactose residues in beta-D-galactosides.</text>
        <dbReference type="EC" id="3.2.1.23"/>
    </reaction>
</comment>
<dbReference type="EMBL" id="JBBNAF010000005">
    <property type="protein sequence ID" value="KAK9142848.1"/>
    <property type="molecule type" value="Genomic_DNA"/>
</dbReference>
<evidence type="ECO:0000256" key="3">
    <source>
        <dbReference type="ARBA" id="ARBA00012756"/>
    </source>
</evidence>
<comment type="caution">
    <text evidence="5">The sequence shown here is derived from an EMBL/GenBank/DDBJ whole genome shotgun (WGS) entry which is preliminary data.</text>
</comment>
<evidence type="ECO:0000256" key="2">
    <source>
        <dbReference type="ARBA" id="ARBA00009809"/>
    </source>
</evidence>
<reference evidence="5 6" key="1">
    <citation type="submission" date="2024-01" db="EMBL/GenBank/DDBJ databases">
        <title>Genome assemblies of Stephania.</title>
        <authorList>
            <person name="Yang L."/>
        </authorList>
    </citation>
    <scope>NUCLEOTIDE SEQUENCE [LARGE SCALE GENOMIC DNA]</scope>
    <source>
        <strain evidence="5">YNDBR</strain>
        <tissue evidence="5">Leaf</tissue>
    </source>
</reference>
<name>A0AAP0K0H4_9MAGN</name>
<dbReference type="EC" id="3.2.1.23" evidence="3"/>
<dbReference type="GO" id="GO:0005975">
    <property type="term" value="P:carbohydrate metabolic process"/>
    <property type="evidence" value="ECO:0007669"/>
    <property type="project" value="InterPro"/>
</dbReference>
<dbReference type="InterPro" id="IPR017853">
    <property type="entry name" value="GH"/>
</dbReference>
<dbReference type="SUPFAM" id="SSF52540">
    <property type="entry name" value="P-loop containing nucleoside triphosphate hydrolases"/>
    <property type="match status" value="1"/>
</dbReference>
<evidence type="ECO:0000313" key="5">
    <source>
        <dbReference type="EMBL" id="KAK9142848.1"/>
    </source>
</evidence>
<dbReference type="InterPro" id="IPR001944">
    <property type="entry name" value="Glycoside_Hdrlase_35"/>
</dbReference>
<organism evidence="5 6">
    <name type="scientific">Stephania yunnanensis</name>
    <dbReference type="NCBI Taxonomy" id="152371"/>
    <lineage>
        <taxon>Eukaryota</taxon>
        <taxon>Viridiplantae</taxon>
        <taxon>Streptophyta</taxon>
        <taxon>Embryophyta</taxon>
        <taxon>Tracheophyta</taxon>
        <taxon>Spermatophyta</taxon>
        <taxon>Magnoliopsida</taxon>
        <taxon>Ranunculales</taxon>
        <taxon>Menispermaceae</taxon>
        <taxon>Menispermoideae</taxon>
        <taxon>Cissampelideae</taxon>
        <taxon>Stephania</taxon>
    </lineage>
</organism>
<dbReference type="PANTHER" id="PTHR23421">
    <property type="entry name" value="BETA-GALACTOSIDASE RELATED"/>
    <property type="match status" value="1"/>
</dbReference>
<dbReference type="SUPFAM" id="SSF51445">
    <property type="entry name" value="(Trans)glycosidases"/>
    <property type="match status" value="1"/>
</dbReference>
<protein>
    <recommendedName>
        <fullName evidence="3">beta-galactosidase</fullName>
        <ecNumber evidence="3">3.2.1.23</ecNumber>
    </recommendedName>
</protein>
<evidence type="ECO:0000259" key="4">
    <source>
        <dbReference type="Pfam" id="PF01301"/>
    </source>
</evidence>
<accession>A0AAP0K0H4</accession>
<dbReference type="InterPro" id="IPR031330">
    <property type="entry name" value="Gly_Hdrlase_35_cat"/>
</dbReference>
<keyword evidence="6" id="KW-1185">Reference proteome</keyword>
<dbReference type="Proteomes" id="UP001420932">
    <property type="component" value="Unassembled WGS sequence"/>
</dbReference>
<evidence type="ECO:0000256" key="1">
    <source>
        <dbReference type="ARBA" id="ARBA00001412"/>
    </source>
</evidence>
<dbReference type="InterPro" id="IPR027417">
    <property type="entry name" value="P-loop_NTPase"/>
</dbReference>
<gene>
    <name evidence="5" type="ORF">Syun_012248</name>
</gene>
<dbReference type="AlphaFoldDB" id="A0AAP0K0H4"/>
<dbReference type="Pfam" id="PF01301">
    <property type="entry name" value="Glyco_hydro_35"/>
    <property type="match status" value="1"/>
</dbReference>